<dbReference type="PROSITE" id="PS51257">
    <property type="entry name" value="PROKAR_LIPOPROTEIN"/>
    <property type="match status" value="1"/>
</dbReference>
<keyword evidence="3" id="KW-0732">Signal</keyword>
<keyword evidence="2" id="KW-1133">Transmembrane helix</keyword>
<feature type="signal peptide" evidence="3">
    <location>
        <begin position="1"/>
        <end position="22"/>
    </location>
</feature>
<protein>
    <submittedName>
        <fullName evidence="4">Uncharacterized protein</fullName>
    </submittedName>
</protein>
<evidence type="ECO:0000256" key="1">
    <source>
        <dbReference type="SAM" id="MobiDB-lite"/>
    </source>
</evidence>
<keyword evidence="2" id="KW-0812">Transmembrane</keyword>
<accession>A0A8H5EZB4</accession>
<dbReference type="Proteomes" id="UP000567179">
    <property type="component" value="Unassembled WGS sequence"/>
</dbReference>
<sequence>MVLRPICLTLLLLVHAISSCNAQRTLPRQAPARRSGSGSGSSNKKVPPEGYYNPTSNGGSMLTFVPVTYPMGQGEPINAIISGSSDARVLVQSEDNGGLLNYFLYVNSVNATALSFGFSGECLGQHSGSDQGANLGDGHGTLNETAVIRWNYGDPQLGSCTETIQGGNHFRYWVQNGPEANSGAIFMAVSYEMPLKFNHDIISNGYNLGRDWLIGNITQSAIPTLNLTNGTTYSAKTSFASYTYETQIQYLSGLLANTNDGINHNITVGGQNFNSSDGLVAVLQVSIVDAPKSSSWRPSPPPLYSLSTLFLVLFLTCGTSSLFNFP</sequence>
<evidence type="ECO:0000313" key="4">
    <source>
        <dbReference type="EMBL" id="KAF5317563.1"/>
    </source>
</evidence>
<proteinExistence type="predicted"/>
<evidence type="ECO:0000256" key="2">
    <source>
        <dbReference type="SAM" id="Phobius"/>
    </source>
</evidence>
<gene>
    <name evidence="4" type="ORF">D9619_013127</name>
</gene>
<feature type="region of interest" description="Disordered" evidence="1">
    <location>
        <begin position="25"/>
        <end position="54"/>
    </location>
</feature>
<keyword evidence="5" id="KW-1185">Reference proteome</keyword>
<dbReference type="OrthoDB" id="2310204at2759"/>
<feature type="chain" id="PRO_5033994539" evidence="3">
    <location>
        <begin position="23"/>
        <end position="326"/>
    </location>
</feature>
<dbReference type="EMBL" id="JAACJJ010000033">
    <property type="protein sequence ID" value="KAF5317563.1"/>
    <property type="molecule type" value="Genomic_DNA"/>
</dbReference>
<evidence type="ECO:0000256" key="3">
    <source>
        <dbReference type="SAM" id="SignalP"/>
    </source>
</evidence>
<evidence type="ECO:0000313" key="5">
    <source>
        <dbReference type="Proteomes" id="UP000567179"/>
    </source>
</evidence>
<organism evidence="4 5">
    <name type="scientific">Psilocybe cf. subviscida</name>
    <dbReference type="NCBI Taxonomy" id="2480587"/>
    <lineage>
        <taxon>Eukaryota</taxon>
        <taxon>Fungi</taxon>
        <taxon>Dikarya</taxon>
        <taxon>Basidiomycota</taxon>
        <taxon>Agaricomycotina</taxon>
        <taxon>Agaricomycetes</taxon>
        <taxon>Agaricomycetidae</taxon>
        <taxon>Agaricales</taxon>
        <taxon>Agaricineae</taxon>
        <taxon>Strophariaceae</taxon>
        <taxon>Psilocybe</taxon>
    </lineage>
</organism>
<reference evidence="4 5" key="1">
    <citation type="journal article" date="2020" name="ISME J.">
        <title>Uncovering the hidden diversity of litter-decomposition mechanisms in mushroom-forming fungi.</title>
        <authorList>
            <person name="Floudas D."/>
            <person name="Bentzer J."/>
            <person name="Ahren D."/>
            <person name="Johansson T."/>
            <person name="Persson P."/>
            <person name="Tunlid A."/>
        </authorList>
    </citation>
    <scope>NUCLEOTIDE SEQUENCE [LARGE SCALE GENOMIC DNA]</scope>
    <source>
        <strain evidence="4 5">CBS 101986</strain>
    </source>
</reference>
<feature type="transmembrane region" description="Helical" evidence="2">
    <location>
        <begin position="303"/>
        <end position="325"/>
    </location>
</feature>
<comment type="caution">
    <text evidence="4">The sequence shown here is derived from an EMBL/GenBank/DDBJ whole genome shotgun (WGS) entry which is preliminary data.</text>
</comment>
<keyword evidence="2" id="KW-0472">Membrane</keyword>
<name>A0A8H5EZB4_9AGAR</name>
<dbReference type="AlphaFoldDB" id="A0A8H5EZB4"/>